<organism evidence="1 2">
    <name type="scientific">Amycolatopsis rhizosphaerae</name>
    <dbReference type="NCBI Taxonomy" id="2053003"/>
    <lineage>
        <taxon>Bacteria</taxon>
        <taxon>Bacillati</taxon>
        <taxon>Actinomycetota</taxon>
        <taxon>Actinomycetes</taxon>
        <taxon>Pseudonocardiales</taxon>
        <taxon>Pseudonocardiaceae</taxon>
        <taxon>Amycolatopsis</taxon>
    </lineage>
</organism>
<evidence type="ECO:0000313" key="1">
    <source>
        <dbReference type="EMBL" id="TVT61977.1"/>
    </source>
</evidence>
<dbReference type="OrthoDB" id="3577809at2"/>
<evidence type="ECO:0000313" key="2">
    <source>
        <dbReference type="Proteomes" id="UP000320011"/>
    </source>
</evidence>
<name>A0A558DLT6_9PSEU</name>
<gene>
    <name evidence="1" type="ORF">FNH05_01725</name>
</gene>
<dbReference type="Proteomes" id="UP000320011">
    <property type="component" value="Unassembled WGS sequence"/>
</dbReference>
<sequence length="109" mass="11612">MQLTFLGKETQGGGSPTLYATDRGTYVVQGWKVSGYPARVEIPHRLLGHVEKGKCLGVHLDDTGRGSFVLAGEPMTDADALAQMDIPGHETCVEVPTKKEVWVSGTATG</sequence>
<dbReference type="RefSeq" id="WP_144585220.1">
    <property type="nucleotide sequence ID" value="NZ_VJWX01000007.1"/>
</dbReference>
<keyword evidence="2" id="KW-1185">Reference proteome</keyword>
<reference evidence="1 2" key="2">
    <citation type="submission" date="2019-08" db="EMBL/GenBank/DDBJ databases">
        <title>Amycolatopsis acidicola sp. nov., isolated from peat swamp forest soil.</title>
        <authorList>
            <person name="Srisuk N."/>
        </authorList>
    </citation>
    <scope>NUCLEOTIDE SEQUENCE [LARGE SCALE GENOMIC DNA]</scope>
    <source>
        <strain evidence="1 2">TBRC 6029</strain>
    </source>
</reference>
<dbReference type="AlphaFoldDB" id="A0A558DLT6"/>
<proteinExistence type="predicted"/>
<protein>
    <submittedName>
        <fullName evidence="1">Uncharacterized protein</fullName>
    </submittedName>
</protein>
<dbReference type="EMBL" id="VJWX01000007">
    <property type="protein sequence ID" value="TVT61977.1"/>
    <property type="molecule type" value="Genomic_DNA"/>
</dbReference>
<comment type="caution">
    <text evidence="1">The sequence shown here is derived from an EMBL/GenBank/DDBJ whole genome shotgun (WGS) entry which is preliminary data.</text>
</comment>
<accession>A0A558DLT6</accession>
<reference evidence="1 2" key="1">
    <citation type="submission" date="2019-07" db="EMBL/GenBank/DDBJ databases">
        <authorList>
            <person name="Duangmal K."/>
            <person name="Teo W.F.A."/>
        </authorList>
    </citation>
    <scope>NUCLEOTIDE SEQUENCE [LARGE SCALE GENOMIC DNA]</scope>
    <source>
        <strain evidence="1 2">TBRC 6029</strain>
    </source>
</reference>